<reference evidence="1" key="1">
    <citation type="submission" date="2018-05" db="EMBL/GenBank/DDBJ databases">
        <authorList>
            <person name="Lanie J.A."/>
            <person name="Ng W.-L."/>
            <person name="Kazmierczak K.M."/>
            <person name="Andrzejewski T.M."/>
            <person name="Davidsen T.M."/>
            <person name="Wayne K.J."/>
            <person name="Tettelin H."/>
            <person name="Glass J.I."/>
            <person name="Rusch D."/>
            <person name="Podicherti R."/>
            <person name="Tsui H.-C.T."/>
            <person name="Winkler M.E."/>
        </authorList>
    </citation>
    <scope>NUCLEOTIDE SEQUENCE</scope>
</reference>
<protein>
    <recommendedName>
        <fullName evidence="2">TIGR00299 family protein</fullName>
    </recommendedName>
</protein>
<name>A0A382YQK6_9ZZZZ</name>
<dbReference type="InterPro" id="IPR002822">
    <property type="entry name" value="Ni_insertion"/>
</dbReference>
<dbReference type="EMBL" id="UINC01177753">
    <property type="protein sequence ID" value="SVD85552.1"/>
    <property type="molecule type" value="Genomic_DNA"/>
</dbReference>
<feature type="non-terminal residue" evidence="1">
    <location>
        <position position="1"/>
    </location>
</feature>
<evidence type="ECO:0000313" key="1">
    <source>
        <dbReference type="EMBL" id="SVD85552.1"/>
    </source>
</evidence>
<dbReference type="Pfam" id="PF01969">
    <property type="entry name" value="Ni_insertion"/>
    <property type="match status" value="1"/>
</dbReference>
<accession>A0A382YQK6</accession>
<dbReference type="AlphaFoldDB" id="A0A382YQK6"/>
<sequence>RYESGRKIITVKTKLGDIKVKAKLVNDKIINVYPEYEDCKRIATDKNIPLQQVFDIAQIKAKEILGVNHF</sequence>
<dbReference type="Gene3D" id="3.10.20.300">
    <property type="entry name" value="mk0293 like domain"/>
    <property type="match status" value="1"/>
</dbReference>
<gene>
    <name evidence="1" type="ORF">METZ01_LOCUS438406</name>
</gene>
<proteinExistence type="predicted"/>
<organism evidence="1">
    <name type="scientific">marine metagenome</name>
    <dbReference type="NCBI Taxonomy" id="408172"/>
    <lineage>
        <taxon>unclassified sequences</taxon>
        <taxon>metagenomes</taxon>
        <taxon>ecological metagenomes</taxon>
    </lineage>
</organism>
<evidence type="ECO:0008006" key="2">
    <source>
        <dbReference type="Google" id="ProtNLM"/>
    </source>
</evidence>